<proteinExistence type="predicted"/>
<evidence type="ECO:0000313" key="2">
    <source>
        <dbReference type="Proteomes" id="UP000019491"/>
    </source>
</evidence>
<organism evidence="1 2">
    <name type="scientific">Rhodococcus wratislaviensis NBRC 100605</name>
    <dbReference type="NCBI Taxonomy" id="1219028"/>
    <lineage>
        <taxon>Bacteria</taxon>
        <taxon>Bacillati</taxon>
        <taxon>Actinomycetota</taxon>
        <taxon>Actinomycetes</taxon>
        <taxon>Mycobacteriales</taxon>
        <taxon>Nocardiaceae</taxon>
        <taxon>Rhodococcus</taxon>
    </lineage>
</organism>
<name>X0PYV4_RHOWR</name>
<keyword evidence="2" id="KW-1185">Reference proteome</keyword>
<accession>X0PYV4</accession>
<dbReference type="EMBL" id="BAWF01000060">
    <property type="protein sequence ID" value="GAF48804.1"/>
    <property type="molecule type" value="Genomic_DNA"/>
</dbReference>
<dbReference type="Proteomes" id="UP000019491">
    <property type="component" value="Unassembled WGS sequence"/>
</dbReference>
<sequence>MTLSAGSRGLGDIGGSQVAVWVVLGDSQAQPPPTMDISWQGRYTVNLHVVTSGA</sequence>
<reference evidence="1 2" key="1">
    <citation type="submission" date="2014-02" db="EMBL/GenBank/DDBJ databases">
        <title>Whole genome shotgun sequence of Rhodococcus wratislaviensis NBRC 100605.</title>
        <authorList>
            <person name="Hosoyama A."/>
            <person name="Tsuchikane K."/>
            <person name="Yoshida I."/>
            <person name="Ohji S."/>
            <person name="Ichikawa N."/>
            <person name="Yamazoe A."/>
            <person name="Fujita N."/>
        </authorList>
    </citation>
    <scope>NUCLEOTIDE SEQUENCE [LARGE SCALE GENOMIC DNA]</scope>
    <source>
        <strain evidence="1 2">NBRC 100605</strain>
    </source>
</reference>
<evidence type="ECO:0000313" key="1">
    <source>
        <dbReference type="EMBL" id="GAF48804.1"/>
    </source>
</evidence>
<gene>
    <name evidence="1" type="ORF">RW1_060_00130</name>
</gene>
<protein>
    <submittedName>
        <fullName evidence="1">Uncharacterized protein</fullName>
    </submittedName>
</protein>
<comment type="caution">
    <text evidence="1">The sequence shown here is derived from an EMBL/GenBank/DDBJ whole genome shotgun (WGS) entry which is preliminary data.</text>
</comment>
<dbReference type="AlphaFoldDB" id="X0PYV4"/>